<keyword evidence="1" id="KW-0472">Membrane</keyword>
<evidence type="ECO:0000313" key="3">
    <source>
        <dbReference type="Proteomes" id="UP000287651"/>
    </source>
</evidence>
<organism evidence="2 3">
    <name type="scientific">Ensete ventricosum</name>
    <name type="common">Abyssinian banana</name>
    <name type="synonym">Musa ensete</name>
    <dbReference type="NCBI Taxonomy" id="4639"/>
    <lineage>
        <taxon>Eukaryota</taxon>
        <taxon>Viridiplantae</taxon>
        <taxon>Streptophyta</taxon>
        <taxon>Embryophyta</taxon>
        <taxon>Tracheophyta</taxon>
        <taxon>Spermatophyta</taxon>
        <taxon>Magnoliopsida</taxon>
        <taxon>Liliopsida</taxon>
        <taxon>Zingiberales</taxon>
        <taxon>Musaceae</taxon>
        <taxon>Ensete</taxon>
    </lineage>
</organism>
<name>A0A426YJ83_ENSVE</name>
<dbReference type="AlphaFoldDB" id="A0A426YJ83"/>
<accession>A0A426YJ83</accession>
<evidence type="ECO:0000256" key="1">
    <source>
        <dbReference type="SAM" id="Phobius"/>
    </source>
</evidence>
<feature type="transmembrane region" description="Helical" evidence="1">
    <location>
        <begin position="28"/>
        <end position="48"/>
    </location>
</feature>
<protein>
    <submittedName>
        <fullName evidence="2">Uncharacterized protein</fullName>
    </submittedName>
</protein>
<dbReference type="EMBL" id="AMZH03012012">
    <property type="protein sequence ID" value="RRT51821.1"/>
    <property type="molecule type" value="Genomic_DNA"/>
</dbReference>
<keyword evidence="1" id="KW-0812">Transmembrane</keyword>
<evidence type="ECO:0000313" key="2">
    <source>
        <dbReference type="EMBL" id="RRT51821.1"/>
    </source>
</evidence>
<gene>
    <name evidence="2" type="ORF">B296_00049370</name>
</gene>
<reference evidence="2 3" key="1">
    <citation type="journal article" date="2014" name="Agronomy (Basel)">
        <title>A Draft Genome Sequence for Ensete ventricosum, the Drought-Tolerant Tree Against Hunger.</title>
        <authorList>
            <person name="Harrison J."/>
            <person name="Moore K.A."/>
            <person name="Paszkiewicz K."/>
            <person name="Jones T."/>
            <person name="Grant M."/>
            <person name="Ambacheew D."/>
            <person name="Muzemil S."/>
            <person name="Studholme D.J."/>
        </authorList>
    </citation>
    <scope>NUCLEOTIDE SEQUENCE [LARGE SCALE GENOMIC DNA]</scope>
</reference>
<keyword evidence="1" id="KW-1133">Transmembrane helix</keyword>
<proteinExistence type="predicted"/>
<sequence>MPCVYRSIPCIVPYRVELDMLVQTELSFVPGASAYSSCAGLLAIWYVLLRIDTRYAGACRQGLEQSTS</sequence>
<comment type="caution">
    <text evidence="2">The sequence shown here is derived from an EMBL/GenBank/DDBJ whole genome shotgun (WGS) entry which is preliminary data.</text>
</comment>
<dbReference type="Proteomes" id="UP000287651">
    <property type="component" value="Unassembled WGS sequence"/>
</dbReference>